<keyword evidence="1" id="KW-0663">Pyridoxal phosphate</keyword>
<organism evidence="3 4">
    <name type="scientific">Aspergillus keveii</name>
    <dbReference type="NCBI Taxonomy" id="714993"/>
    <lineage>
        <taxon>Eukaryota</taxon>
        <taxon>Fungi</taxon>
        <taxon>Dikarya</taxon>
        <taxon>Ascomycota</taxon>
        <taxon>Pezizomycotina</taxon>
        <taxon>Eurotiomycetes</taxon>
        <taxon>Eurotiomycetidae</taxon>
        <taxon>Eurotiales</taxon>
        <taxon>Aspergillaceae</taxon>
        <taxon>Aspergillus</taxon>
        <taxon>Aspergillus subgen. Nidulantes</taxon>
    </lineage>
</organism>
<proteinExistence type="predicted"/>
<evidence type="ECO:0000256" key="1">
    <source>
        <dbReference type="ARBA" id="ARBA00022898"/>
    </source>
</evidence>
<evidence type="ECO:0000259" key="2">
    <source>
        <dbReference type="Pfam" id="PF00266"/>
    </source>
</evidence>
<reference evidence="3 4" key="1">
    <citation type="submission" date="2024-07" db="EMBL/GenBank/DDBJ databases">
        <title>Section-level genome sequencing and comparative genomics of Aspergillus sections Usti and Cavernicolus.</title>
        <authorList>
            <consortium name="Lawrence Berkeley National Laboratory"/>
            <person name="Nybo J.L."/>
            <person name="Vesth T.C."/>
            <person name="Theobald S."/>
            <person name="Frisvad J.C."/>
            <person name="Larsen T.O."/>
            <person name="Kjaerboelling I."/>
            <person name="Rothschild-Mancinelli K."/>
            <person name="Lyhne E.K."/>
            <person name="Kogle M.E."/>
            <person name="Barry K."/>
            <person name="Clum A."/>
            <person name="Na H."/>
            <person name="Ledsgaard L."/>
            <person name="Lin J."/>
            <person name="Lipzen A."/>
            <person name="Kuo A."/>
            <person name="Riley R."/>
            <person name="Mondo S."/>
            <person name="Labutti K."/>
            <person name="Haridas S."/>
            <person name="Pangalinan J."/>
            <person name="Salamov A.A."/>
            <person name="Simmons B.A."/>
            <person name="Magnuson J.K."/>
            <person name="Chen J."/>
            <person name="Drula E."/>
            <person name="Henrissat B."/>
            <person name="Wiebenga A."/>
            <person name="Lubbers R.J."/>
            <person name="Gomes A.C."/>
            <person name="Makela M.R."/>
            <person name="Stajich J."/>
            <person name="Grigoriev I.V."/>
            <person name="Mortensen U.H."/>
            <person name="De Vries R.P."/>
            <person name="Baker S.E."/>
            <person name="Andersen M.R."/>
        </authorList>
    </citation>
    <scope>NUCLEOTIDE SEQUENCE [LARGE SCALE GENOMIC DNA]</scope>
    <source>
        <strain evidence="3 4">CBS 209.92</strain>
    </source>
</reference>
<dbReference type="PANTHER" id="PTHR43092:SF2">
    <property type="entry name" value="HERCYNYLCYSTEINE SULFOXIDE LYASE"/>
    <property type="match status" value="1"/>
</dbReference>
<dbReference type="GO" id="GO:0016740">
    <property type="term" value="F:transferase activity"/>
    <property type="evidence" value="ECO:0007669"/>
    <property type="project" value="UniProtKB-KW"/>
</dbReference>
<dbReference type="EMBL" id="JBFTWV010000002">
    <property type="protein sequence ID" value="KAL2800886.1"/>
    <property type="molecule type" value="Genomic_DNA"/>
</dbReference>
<gene>
    <name evidence="3" type="ORF">BJX66DRAFT_101941</name>
</gene>
<protein>
    <submittedName>
        <fullName evidence="3">PLP-dependent transferase</fullName>
    </submittedName>
</protein>
<dbReference type="SUPFAM" id="SSF53383">
    <property type="entry name" value="PLP-dependent transferases"/>
    <property type="match status" value="1"/>
</dbReference>
<evidence type="ECO:0000313" key="4">
    <source>
        <dbReference type="Proteomes" id="UP001610563"/>
    </source>
</evidence>
<dbReference type="InterPro" id="IPR015421">
    <property type="entry name" value="PyrdxlP-dep_Trfase_major"/>
</dbReference>
<dbReference type="InterPro" id="IPR000192">
    <property type="entry name" value="Aminotrans_V_dom"/>
</dbReference>
<accession>A0ABR4GPE5</accession>
<dbReference type="Pfam" id="PF00266">
    <property type="entry name" value="Aminotran_5"/>
    <property type="match status" value="1"/>
</dbReference>
<dbReference type="InterPro" id="IPR015424">
    <property type="entry name" value="PyrdxlP-dep_Trfase"/>
</dbReference>
<feature type="domain" description="Aminotransferase class V" evidence="2">
    <location>
        <begin position="65"/>
        <end position="250"/>
    </location>
</feature>
<keyword evidence="3" id="KW-0808">Transferase</keyword>
<dbReference type="Proteomes" id="UP001610563">
    <property type="component" value="Unassembled WGS sequence"/>
</dbReference>
<keyword evidence="4" id="KW-1185">Reference proteome</keyword>
<evidence type="ECO:0000313" key="3">
    <source>
        <dbReference type="EMBL" id="KAL2800886.1"/>
    </source>
</evidence>
<comment type="caution">
    <text evidence="3">The sequence shown here is derived from an EMBL/GenBank/DDBJ whole genome shotgun (WGS) entry which is preliminary data.</text>
</comment>
<dbReference type="PANTHER" id="PTHR43092">
    <property type="entry name" value="L-CYSTEINE DESULFHYDRASE"/>
    <property type="match status" value="1"/>
</dbReference>
<name>A0ABR4GPE5_9EURO</name>
<sequence>MGASDTSLVPYGAAMREQFLCGPNFLNLNHGSFGTYPLAVRDVLRQYQEKVEERPDPFIRYMTPKELDRSREAVAKLLNVARNECVFVKNATTGVATVLQNLPFKSNDVIIHFETVYGAVEKGIASLVESRTVHIRKVKYEMPISHEELVERFLEVVKSARAERLNVKVAIFDVITSLPAVRFPFERLTQVCREEGVLSLIDGAHGVGQIPLDLAQLQPDFFASNCHKWLFVPRGCCVLYIPKRNQQLIRTTLPTSWGYIPPPDGPKTMPSIMQSDDPNKTAFESLFEFVATSDDTPYFCVPAAMEFREKLCGGEERIYAYLETLAREAADIVAVALGTEVMQEPDLKPGEESQLRRCGMSTVRLPITTREGFARGNESIVLLSPGEGGAVVDWFQRRITERYGTFLPLVEHGGWLWVRLCAQVYLDRKDFEWAAVVLKEVRAQFAAERARGKSRL</sequence>
<dbReference type="Gene3D" id="3.40.640.10">
    <property type="entry name" value="Type I PLP-dependent aspartate aminotransferase-like (Major domain)"/>
    <property type="match status" value="1"/>
</dbReference>